<dbReference type="Proteomes" id="UP000559256">
    <property type="component" value="Unassembled WGS sequence"/>
</dbReference>
<keyword evidence="2" id="KW-0812">Transmembrane</keyword>
<keyword evidence="4" id="KW-1185">Reference proteome</keyword>
<dbReference type="AlphaFoldDB" id="A0A8H5GQT4"/>
<evidence type="ECO:0000313" key="4">
    <source>
        <dbReference type="Proteomes" id="UP000559256"/>
    </source>
</evidence>
<evidence type="ECO:0000256" key="1">
    <source>
        <dbReference type="SAM" id="MobiDB-lite"/>
    </source>
</evidence>
<feature type="region of interest" description="Disordered" evidence="1">
    <location>
        <begin position="47"/>
        <end position="83"/>
    </location>
</feature>
<feature type="transmembrane region" description="Helical" evidence="2">
    <location>
        <begin position="318"/>
        <end position="340"/>
    </location>
</feature>
<feature type="compositionally biased region" description="Low complexity" evidence="1">
    <location>
        <begin position="50"/>
        <end position="59"/>
    </location>
</feature>
<dbReference type="OrthoDB" id="2117972at2759"/>
<evidence type="ECO:0000313" key="3">
    <source>
        <dbReference type="EMBL" id="KAF5369317.1"/>
    </source>
</evidence>
<proteinExistence type="predicted"/>
<comment type="caution">
    <text evidence="3">The sequence shown here is derived from an EMBL/GenBank/DDBJ whole genome shotgun (WGS) entry which is preliminary data.</text>
</comment>
<dbReference type="EMBL" id="JAACJM010000013">
    <property type="protein sequence ID" value="KAF5369317.1"/>
    <property type="molecule type" value="Genomic_DNA"/>
</dbReference>
<accession>A0A8H5GQT4</accession>
<organism evidence="3 4">
    <name type="scientific">Tetrapyrgos nigripes</name>
    <dbReference type="NCBI Taxonomy" id="182062"/>
    <lineage>
        <taxon>Eukaryota</taxon>
        <taxon>Fungi</taxon>
        <taxon>Dikarya</taxon>
        <taxon>Basidiomycota</taxon>
        <taxon>Agaricomycotina</taxon>
        <taxon>Agaricomycetes</taxon>
        <taxon>Agaricomycetidae</taxon>
        <taxon>Agaricales</taxon>
        <taxon>Marasmiineae</taxon>
        <taxon>Marasmiaceae</taxon>
        <taxon>Tetrapyrgos</taxon>
    </lineage>
</organism>
<keyword evidence="2" id="KW-1133">Transmembrane helix</keyword>
<feature type="transmembrane region" description="Helical" evidence="2">
    <location>
        <begin position="93"/>
        <end position="117"/>
    </location>
</feature>
<name>A0A8H5GQT4_9AGAR</name>
<sequence length="350" mass="37899">MPFIHLPTLPLLSTFGTSRRHSFSRLRSFHLSPDGVKALNLEAGHIQQTPSTPSRSSPAEPGPHVPPKPVDHTKTTPPPPPRAINGSVPIPKIFFFVLAILSSVLFVVTILATFGGAQAGPPVFKSILDEVAETNPGIVLLGENVDIDIDEPSVGIRWSILACGTDYVLSGSAGVHGSKTCGLPAFPLLIFVDGDTEPTASYNPAGIPFDRQKGERRNIQNLVQFDSDHVLDVHNDYLYPFDSYRLSSTLRATSLSSNESIPIKKLATIEITSAFVVTTVDVESYSTGAPWQNQSSEDTQSPSRDIDMYIQRPAESRAIALVLFAIGWFLTHICVGYVIMARGSQRLGPS</sequence>
<gene>
    <name evidence="3" type="ORF">D9758_002723</name>
</gene>
<evidence type="ECO:0000256" key="2">
    <source>
        <dbReference type="SAM" id="Phobius"/>
    </source>
</evidence>
<protein>
    <submittedName>
        <fullName evidence="3">Uncharacterized protein</fullName>
    </submittedName>
</protein>
<reference evidence="3 4" key="1">
    <citation type="journal article" date="2020" name="ISME J.">
        <title>Uncovering the hidden diversity of litter-decomposition mechanisms in mushroom-forming fungi.</title>
        <authorList>
            <person name="Floudas D."/>
            <person name="Bentzer J."/>
            <person name="Ahren D."/>
            <person name="Johansson T."/>
            <person name="Persson P."/>
            <person name="Tunlid A."/>
        </authorList>
    </citation>
    <scope>NUCLEOTIDE SEQUENCE [LARGE SCALE GENOMIC DNA]</scope>
    <source>
        <strain evidence="3 4">CBS 291.85</strain>
    </source>
</reference>
<keyword evidence="2" id="KW-0472">Membrane</keyword>